<accession>A0A2H5EY19</accession>
<reference evidence="1 2" key="1">
    <citation type="journal article" date="2013" name="Antonie Van Leeuwenhoek">
        <title>Paracoccus zhejiangensis sp. nov., isolated from activated sludge in wastewater-treatment system.</title>
        <authorList>
            <person name="Wu Z.G."/>
            <person name="Zhang D.F."/>
            <person name="Liu Y.L."/>
            <person name="Wang F."/>
            <person name="Jiang X."/>
            <person name="Li C."/>
            <person name="Li S.P."/>
            <person name="Hong Q."/>
            <person name="Li W.J."/>
        </authorList>
    </citation>
    <scope>NUCLEOTIDE SEQUENCE [LARGE SCALE GENOMIC DNA]</scope>
    <source>
        <strain evidence="1 2">J6</strain>
    </source>
</reference>
<name>A0A2H5EY19_9RHOB</name>
<dbReference type="KEGG" id="pzh:CX676_08575"/>
<gene>
    <name evidence="1" type="ORF">CX676_08575</name>
</gene>
<dbReference type="EMBL" id="CP025430">
    <property type="protein sequence ID" value="AUH64202.1"/>
    <property type="molecule type" value="Genomic_DNA"/>
</dbReference>
<sequence>MDGDLGFRGGLGELQRDGMRVRGRVLDKTGGDGLFEAFMGLDRQKRRRRGAYRIGCEGWGHSRNAGLCGLKRCGGRVTGDGRRLGGGGLCCGDARL</sequence>
<evidence type="ECO:0000313" key="2">
    <source>
        <dbReference type="Proteomes" id="UP000234530"/>
    </source>
</evidence>
<dbReference type="Proteomes" id="UP000234530">
    <property type="component" value="Chromosome"/>
</dbReference>
<protein>
    <submittedName>
        <fullName evidence="1">Uncharacterized protein</fullName>
    </submittedName>
</protein>
<keyword evidence="2" id="KW-1185">Reference proteome</keyword>
<evidence type="ECO:0000313" key="1">
    <source>
        <dbReference type="EMBL" id="AUH64202.1"/>
    </source>
</evidence>
<proteinExistence type="predicted"/>
<organism evidence="1 2">
    <name type="scientific">Paracoccus zhejiangensis</name>
    <dbReference type="NCBI Taxonomy" id="1077935"/>
    <lineage>
        <taxon>Bacteria</taxon>
        <taxon>Pseudomonadati</taxon>
        <taxon>Pseudomonadota</taxon>
        <taxon>Alphaproteobacteria</taxon>
        <taxon>Rhodobacterales</taxon>
        <taxon>Paracoccaceae</taxon>
        <taxon>Paracoccus</taxon>
    </lineage>
</organism>
<dbReference type="AlphaFoldDB" id="A0A2H5EY19"/>